<dbReference type="AlphaFoldDB" id="U2R0B3"/>
<dbReference type="Proteomes" id="UP000017052">
    <property type="component" value="Unassembled WGS sequence"/>
</dbReference>
<accession>U2R0B3</accession>
<keyword evidence="2" id="KW-1185">Reference proteome</keyword>
<proteinExistence type="predicted"/>
<dbReference type="OrthoDB" id="9902145at2"/>
<reference evidence="1" key="1">
    <citation type="submission" date="2013-08" db="EMBL/GenBank/DDBJ databases">
        <authorList>
            <person name="Durkin A.S."/>
            <person name="Haft D.R."/>
            <person name="McCorrison J."/>
            <person name="Torralba M."/>
            <person name="Gillis M."/>
            <person name="Haft D.H."/>
            <person name="Methe B."/>
            <person name="Sutton G."/>
            <person name="Nelson K.E."/>
        </authorList>
    </citation>
    <scope>NUCLEOTIDE SEQUENCE [LARGE SCALE GENOMIC DNA]</scope>
    <source>
        <strain evidence="1">F0233</strain>
    </source>
</reference>
<organism evidence="1 2">
    <name type="scientific">Propionibacterium acidifaciens F0233</name>
    <dbReference type="NCBI Taxonomy" id="553198"/>
    <lineage>
        <taxon>Bacteria</taxon>
        <taxon>Bacillati</taxon>
        <taxon>Actinomycetota</taxon>
        <taxon>Actinomycetes</taxon>
        <taxon>Propionibacteriales</taxon>
        <taxon>Propionibacteriaceae</taxon>
        <taxon>Propionibacterium</taxon>
    </lineage>
</organism>
<dbReference type="GeneID" id="95359752"/>
<sequence length="116" mass="13081">MKKTEKIEAPWLGPIEWCTVIGHHPWGLDVRTDDSDIIGVIDLRFIGDDILCINPENWPPVGARLKVRHQVVMPSGQIRYTARETDLALPSTRQEWLDSPAGKAWLADQNNDPESA</sequence>
<dbReference type="RefSeq" id="WP_021796359.1">
    <property type="nucleotide sequence ID" value="NZ_ACVN02000033.1"/>
</dbReference>
<evidence type="ECO:0000313" key="1">
    <source>
        <dbReference type="EMBL" id="ERK62216.1"/>
    </source>
</evidence>
<name>U2R0B3_9ACTN</name>
<protein>
    <submittedName>
        <fullName evidence="1">Uncharacterized protein</fullName>
    </submittedName>
</protein>
<evidence type="ECO:0000313" key="2">
    <source>
        <dbReference type="Proteomes" id="UP000017052"/>
    </source>
</evidence>
<comment type="caution">
    <text evidence="1">The sequence shown here is derived from an EMBL/GenBank/DDBJ whole genome shotgun (WGS) entry which is preliminary data.</text>
</comment>
<gene>
    <name evidence="1" type="ORF">HMPREF0682_1265</name>
</gene>
<dbReference type="EMBL" id="ACVN02000033">
    <property type="protein sequence ID" value="ERK62216.1"/>
    <property type="molecule type" value="Genomic_DNA"/>
</dbReference>